<reference evidence="2" key="2">
    <citation type="submission" date="2025-08" db="UniProtKB">
        <authorList>
            <consortium name="Ensembl"/>
        </authorList>
    </citation>
    <scope>IDENTIFICATION</scope>
</reference>
<feature type="transmembrane region" description="Helical" evidence="1">
    <location>
        <begin position="6"/>
        <end position="26"/>
    </location>
</feature>
<reference evidence="3" key="1">
    <citation type="submission" date="2003-08" db="EMBL/GenBank/DDBJ databases">
        <authorList>
            <person name="Birren B."/>
            <person name="Nusbaum C."/>
            <person name="Abebe A."/>
            <person name="Abouelleil A."/>
            <person name="Adekoya E."/>
            <person name="Ait-zahra M."/>
            <person name="Allen N."/>
            <person name="Allen T."/>
            <person name="An P."/>
            <person name="Anderson M."/>
            <person name="Anderson S."/>
            <person name="Arachchi H."/>
            <person name="Armbruster J."/>
            <person name="Bachantsang P."/>
            <person name="Baldwin J."/>
            <person name="Barry A."/>
            <person name="Bayul T."/>
            <person name="Blitshsteyn B."/>
            <person name="Bloom T."/>
            <person name="Blye J."/>
            <person name="Boguslavskiy L."/>
            <person name="Borowsky M."/>
            <person name="Boukhgalter B."/>
            <person name="Brunache A."/>
            <person name="Butler J."/>
            <person name="Calixte N."/>
            <person name="Calvo S."/>
            <person name="Camarata J."/>
            <person name="Campo K."/>
            <person name="Chang J."/>
            <person name="Cheshatsang Y."/>
            <person name="Citroen M."/>
            <person name="Collymore A."/>
            <person name="Considine T."/>
            <person name="Cook A."/>
            <person name="Cooke P."/>
            <person name="Corum B."/>
            <person name="Cuomo C."/>
            <person name="David R."/>
            <person name="Dawoe T."/>
            <person name="Degray S."/>
            <person name="Dodge S."/>
            <person name="Dooley K."/>
            <person name="Dorje P."/>
            <person name="Dorjee K."/>
            <person name="Dorris L."/>
            <person name="Duffey N."/>
            <person name="Dupes A."/>
            <person name="Elkins T."/>
            <person name="Engels R."/>
            <person name="Erickson J."/>
            <person name="Farina A."/>
            <person name="Faro S."/>
            <person name="Ferreira P."/>
            <person name="Fischer H."/>
            <person name="Fitzgerald M."/>
            <person name="Foley K."/>
            <person name="Gage D."/>
            <person name="Galagan J."/>
            <person name="Gearin G."/>
            <person name="Gnerre S."/>
            <person name="Gnirke A."/>
            <person name="Goyette A."/>
            <person name="Graham J."/>
            <person name="Grandbois E."/>
            <person name="Gyaltsen K."/>
            <person name="Hafez N."/>
            <person name="Hagopian D."/>
            <person name="Hagos B."/>
            <person name="Hall J."/>
            <person name="Hatcher B."/>
            <person name="Heller A."/>
            <person name="Higgins H."/>
            <person name="Honan T."/>
            <person name="Horn A."/>
            <person name="Houde N."/>
            <person name="Hughes L."/>
            <person name="Hulme W."/>
            <person name="Husby E."/>
            <person name="Iliev I."/>
            <person name="Jaffe D."/>
            <person name="Jones C."/>
            <person name="Kamal M."/>
            <person name="Kamat A."/>
            <person name="Kamvysselis M."/>
            <person name="Karlsson E."/>
            <person name="Kells C."/>
            <person name="Kieu A."/>
            <person name="Kisner P."/>
            <person name="Kodira C."/>
            <person name="Kulbokas E."/>
            <person name="Labutti K."/>
            <person name="Lama D."/>
            <person name="Landers T."/>
            <person name="Leger J."/>
            <person name="Levine S."/>
            <person name="Lewis D."/>
            <person name="Lewis T."/>
            <person name="Lindblad-toh K."/>
            <person name="Liu X."/>
            <person name="Lokyitsang T."/>
            <person name="Lokyitsang Y."/>
            <person name="Lucien O."/>
            <person name="Lui A."/>
            <person name="Ma L.J."/>
            <person name="Mabbitt R."/>
            <person name="Macdonald J."/>
            <person name="Maclean C."/>
            <person name="Major J."/>
            <person name="Manning J."/>
            <person name="Marabella R."/>
            <person name="Maru K."/>
            <person name="Matthews C."/>
            <person name="Mauceli E."/>
            <person name="Mccarthy M."/>
            <person name="Mcdonough S."/>
            <person name="Mcghee T."/>
            <person name="Meldrim J."/>
            <person name="Meneus L."/>
            <person name="Mesirov J."/>
            <person name="Mihalev A."/>
            <person name="Mihova T."/>
            <person name="Mikkelsen T."/>
            <person name="Mlenga V."/>
            <person name="Moru K."/>
            <person name="Mozes J."/>
            <person name="Mulrain L."/>
            <person name="Munson G."/>
            <person name="Naylor J."/>
            <person name="Newes C."/>
            <person name="Nguyen C."/>
            <person name="Nguyen N."/>
            <person name="Nguyen T."/>
            <person name="Nicol R."/>
            <person name="Nielsen C."/>
            <person name="Nizzari M."/>
            <person name="Norbu C."/>
            <person name="Norbu N."/>
            <person name="O'donnell P."/>
            <person name="Okoawo O."/>
            <person name="O'leary S."/>
            <person name="Omotosho B."/>
            <person name="O'neill K."/>
            <person name="Osman S."/>
            <person name="Parker S."/>
            <person name="Perrin D."/>
            <person name="Phunkhang P."/>
            <person name="Piqani B."/>
            <person name="Purcell S."/>
            <person name="Rachupka T."/>
            <person name="Ramasamy U."/>
            <person name="Rameau R."/>
            <person name="Ray V."/>
            <person name="Raymond C."/>
            <person name="Retta R."/>
            <person name="Richardson S."/>
            <person name="Rise C."/>
            <person name="Rodriguez J."/>
            <person name="Rogers J."/>
            <person name="Rogov P."/>
            <person name="Rutman M."/>
            <person name="Schupbach R."/>
            <person name="Seaman C."/>
            <person name="Settipalli S."/>
            <person name="Sharpe T."/>
            <person name="Sheridan J."/>
            <person name="Sherpa N."/>
            <person name="Shi J."/>
            <person name="Smirnov S."/>
            <person name="Smith C."/>
            <person name="Sougnez C."/>
            <person name="Spencer B."/>
            <person name="Stalker J."/>
            <person name="Stange-thomann N."/>
            <person name="Stavropoulos S."/>
            <person name="Stetson K."/>
            <person name="Stone C."/>
            <person name="Stone S."/>
            <person name="Stubbs M."/>
            <person name="Talamas J."/>
            <person name="Tchuinga P."/>
            <person name="Tenzing P."/>
            <person name="Tesfaye S."/>
            <person name="Theodore J."/>
            <person name="Thoulutsang Y."/>
            <person name="Topham K."/>
            <person name="Towey S."/>
            <person name="Tsamla T."/>
            <person name="Tsomo N."/>
            <person name="Vallee D."/>
            <person name="Vassiliev H."/>
            <person name="Venkataraman V."/>
            <person name="Vinson J."/>
            <person name="Vo A."/>
            <person name="Wade C."/>
            <person name="Wang S."/>
            <person name="Wangchuk T."/>
            <person name="Wangdi T."/>
            <person name="Whittaker C."/>
            <person name="Wilkinson J."/>
            <person name="Wu Y."/>
            <person name="Wyman D."/>
            <person name="Yadav S."/>
            <person name="Yang S."/>
            <person name="Yang X."/>
            <person name="Yeager S."/>
            <person name="Yee E."/>
            <person name="Young G."/>
            <person name="Zainoun J."/>
            <person name="Zembeck L."/>
            <person name="Zimmer A."/>
            <person name="Zody M."/>
            <person name="Lander E."/>
        </authorList>
    </citation>
    <scope>NUCLEOTIDE SEQUENCE [LARGE SCALE GENOMIC DNA]</scope>
</reference>
<feature type="transmembrane region" description="Helical" evidence="1">
    <location>
        <begin position="86"/>
        <end position="108"/>
    </location>
</feature>
<evidence type="ECO:0000313" key="2">
    <source>
        <dbReference type="Ensembl" id="ENSCSAVP00000009943.1"/>
    </source>
</evidence>
<accession>H2YX82</accession>
<dbReference type="AlphaFoldDB" id="H2YX82"/>
<protein>
    <submittedName>
        <fullName evidence="2">Uncharacterized protein</fullName>
    </submittedName>
</protein>
<organism evidence="2 3">
    <name type="scientific">Ciona savignyi</name>
    <name type="common">Pacific transparent sea squirt</name>
    <dbReference type="NCBI Taxonomy" id="51511"/>
    <lineage>
        <taxon>Eukaryota</taxon>
        <taxon>Metazoa</taxon>
        <taxon>Chordata</taxon>
        <taxon>Tunicata</taxon>
        <taxon>Ascidiacea</taxon>
        <taxon>Phlebobranchia</taxon>
        <taxon>Cionidae</taxon>
        <taxon>Ciona</taxon>
    </lineage>
</organism>
<dbReference type="Ensembl" id="ENSCSAVT00000010064.1">
    <property type="protein sequence ID" value="ENSCSAVP00000009943.1"/>
    <property type="gene ID" value="ENSCSAVG00000005858.1"/>
</dbReference>
<evidence type="ECO:0000256" key="1">
    <source>
        <dbReference type="SAM" id="Phobius"/>
    </source>
</evidence>
<keyword evidence="1" id="KW-1133">Transmembrane helix</keyword>
<dbReference type="Proteomes" id="UP000007875">
    <property type="component" value="Unassembled WGS sequence"/>
</dbReference>
<keyword evidence="3" id="KW-1185">Reference proteome</keyword>
<dbReference type="InParanoid" id="H2YX82"/>
<keyword evidence="1" id="KW-0472">Membrane</keyword>
<reference evidence="2" key="3">
    <citation type="submission" date="2025-09" db="UniProtKB">
        <authorList>
            <consortium name="Ensembl"/>
        </authorList>
    </citation>
    <scope>IDENTIFICATION</scope>
</reference>
<name>H2YX82_CIOSA</name>
<proteinExistence type="predicted"/>
<keyword evidence="1" id="KW-0812">Transmembrane</keyword>
<dbReference type="HOGENOM" id="CLU_2139059_0_0_1"/>
<evidence type="ECO:0000313" key="3">
    <source>
        <dbReference type="Proteomes" id="UP000007875"/>
    </source>
</evidence>
<sequence>CFYVNLLFLCPSSAIFSPIGVVVYLCKQYLHDVAASYLCATADNAILIEISNISQFVFSVTIFNCATVYTVSNIREPHIYNVLHEVWCFIAVLFAFISLLIKLLLILITDITN</sequence>